<feature type="binding site" evidence="9">
    <location>
        <begin position="15"/>
        <end position="20"/>
    </location>
    <ligand>
        <name>NAD(+)</name>
        <dbReference type="ChEBI" id="CHEBI:57540"/>
    </ligand>
</feature>
<feature type="binding site" evidence="9">
    <location>
        <position position="116"/>
    </location>
    <ligand>
        <name>NAD(+)</name>
        <dbReference type="ChEBI" id="CHEBI:57540"/>
    </ligand>
</feature>
<dbReference type="PRINTS" id="PR00077">
    <property type="entry name" value="GPDHDRGNASE"/>
</dbReference>
<dbReference type="EMBL" id="MU006045">
    <property type="protein sequence ID" value="KAF2857409.1"/>
    <property type="molecule type" value="Genomic_DNA"/>
</dbReference>
<evidence type="ECO:0000256" key="7">
    <source>
        <dbReference type="PIRSR" id="PIRSR000114-1"/>
    </source>
</evidence>
<dbReference type="SUPFAM" id="SSF51735">
    <property type="entry name" value="NAD(P)-binding Rossmann-fold domains"/>
    <property type="match status" value="1"/>
</dbReference>
<dbReference type="InterPro" id="IPR011128">
    <property type="entry name" value="G3P_DH_NAD-dep_N"/>
</dbReference>
<evidence type="ECO:0000256" key="2">
    <source>
        <dbReference type="ARBA" id="ARBA00013218"/>
    </source>
</evidence>
<dbReference type="OrthoDB" id="10263760at2759"/>
<evidence type="ECO:0000256" key="10">
    <source>
        <dbReference type="RuleBase" id="RU000437"/>
    </source>
</evidence>
<evidence type="ECO:0000256" key="6">
    <source>
        <dbReference type="ARBA" id="ARBA00072861"/>
    </source>
</evidence>
<comment type="catalytic activity">
    <reaction evidence="5 11">
        <text>sn-glycerol 3-phosphate + NAD(+) = dihydroxyacetone phosphate + NADH + H(+)</text>
        <dbReference type="Rhea" id="RHEA:11092"/>
        <dbReference type="ChEBI" id="CHEBI:15378"/>
        <dbReference type="ChEBI" id="CHEBI:57540"/>
        <dbReference type="ChEBI" id="CHEBI:57597"/>
        <dbReference type="ChEBI" id="CHEBI:57642"/>
        <dbReference type="ChEBI" id="CHEBI:57945"/>
        <dbReference type="EC" id="1.1.1.8"/>
    </reaction>
</comment>
<keyword evidence="15" id="KW-1185">Reference proteome</keyword>
<evidence type="ECO:0000259" key="13">
    <source>
        <dbReference type="Pfam" id="PF07479"/>
    </source>
</evidence>
<dbReference type="FunFam" id="1.10.1040.10:FF:000004">
    <property type="entry name" value="Glycerol-3-phosphate dehydrogenase [NAD(+)]"/>
    <property type="match status" value="1"/>
</dbReference>
<evidence type="ECO:0000256" key="1">
    <source>
        <dbReference type="ARBA" id="ARBA00011009"/>
    </source>
</evidence>
<dbReference type="GO" id="GO:0005975">
    <property type="term" value="P:carbohydrate metabolic process"/>
    <property type="evidence" value="ECO:0007669"/>
    <property type="project" value="InterPro"/>
</dbReference>
<keyword evidence="4 9" id="KW-0520">NAD</keyword>
<dbReference type="Proteomes" id="UP000799421">
    <property type="component" value="Unassembled WGS sequence"/>
</dbReference>
<dbReference type="InterPro" id="IPR017751">
    <property type="entry name" value="G3P_DH_NAD-dep_euk"/>
</dbReference>
<protein>
    <recommendedName>
        <fullName evidence="6 11">Glycerol-3-phosphate dehydrogenase [NAD(+)]</fullName>
        <ecNumber evidence="2 11">1.1.1.8</ecNumber>
    </recommendedName>
</protein>
<dbReference type="PANTHER" id="PTHR11728:SF8">
    <property type="entry name" value="GLYCEROL-3-PHOSPHATE DEHYDROGENASE [NAD(+)]-RELATED"/>
    <property type="match status" value="1"/>
</dbReference>
<proteinExistence type="inferred from homology"/>
<gene>
    <name evidence="14" type="ORF">K470DRAFT_260844</name>
</gene>
<dbReference type="Pfam" id="PF01210">
    <property type="entry name" value="NAD_Gly3P_dh_N"/>
    <property type="match status" value="1"/>
</dbReference>
<evidence type="ECO:0000259" key="12">
    <source>
        <dbReference type="Pfam" id="PF01210"/>
    </source>
</evidence>
<dbReference type="Gene3D" id="3.40.50.720">
    <property type="entry name" value="NAD(P)-binding Rossmann-like Domain"/>
    <property type="match status" value="1"/>
</dbReference>
<dbReference type="GO" id="GO:0005634">
    <property type="term" value="C:nucleus"/>
    <property type="evidence" value="ECO:0007669"/>
    <property type="project" value="TreeGrafter"/>
</dbReference>
<comment type="similarity">
    <text evidence="1 10">Belongs to the NAD-dependent glycerol-3-phosphate dehydrogenase family.</text>
</comment>
<feature type="domain" description="Glycerol-3-phosphate dehydrogenase NAD-dependent C-terminal" evidence="13">
    <location>
        <begin position="224"/>
        <end position="370"/>
    </location>
</feature>
<dbReference type="GO" id="GO:0051287">
    <property type="term" value="F:NAD binding"/>
    <property type="evidence" value="ECO:0007669"/>
    <property type="project" value="UniProtKB-UniRule"/>
</dbReference>
<feature type="binding site" evidence="9">
    <location>
        <position position="301"/>
    </location>
    <ligand>
        <name>NAD(+)</name>
        <dbReference type="ChEBI" id="CHEBI:57540"/>
    </ligand>
</feature>
<dbReference type="NCBIfam" id="TIGR03376">
    <property type="entry name" value="glycerol3P_DH"/>
    <property type="match status" value="1"/>
</dbReference>
<reference evidence="14" key="1">
    <citation type="journal article" date="2020" name="Stud. Mycol.">
        <title>101 Dothideomycetes genomes: a test case for predicting lifestyles and emergence of pathogens.</title>
        <authorList>
            <person name="Haridas S."/>
            <person name="Albert R."/>
            <person name="Binder M."/>
            <person name="Bloem J."/>
            <person name="Labutti K."/>
            <person name="Salamov A."/>
            <person name="Andreopoulos B."/>
            <person name="Baker S."/>
            <person name="Barry K."/>
            <person name="Bills G."/>
            <person name="Bluhm B."/>
            <person name="Cannon C."/>
            <person name="Castanera R."/>
            <person name="Culley D."/>
            <person name="Daum C."/>
            <person name="Ezra D."/>
            <person name="Gonzalez J."/>
            <person name="Henrissat B."/>
            <person name="Kuo A."/>
            <person name="Liang C."/>
            <person name="Lipzen A."/>
            <person name="Lutzoni F."/>
            <person name="Magnuson J."/>
            <person name="Mondo S."/>
            <person name="Nolan M."/>
            <person name="Ohm R."/>
            <person name="Pangilinan J."/>
            <person name="Park H.-J."/>
            <person name="Ramirez L."/>
            <person name="Alfaro M."/>
            <person name="Sun H."/>
            <person name="Tritt A."/>
            <person name="Yoshinaga Y."/>
            <person name="Zwiers L.-H."/>
            <person name="Turgeon B."/>
            <person name="Goodwin S."/>
            <person name="Spatafora J."/>
            <person name="Crous P."/>
            <person name="Grigoriev I."/>
        </authorList>
    </citation>
    <scope>NUCLEOTIDE SEQUENCE</scope>
    <source>
        <strain evidence="14">CBS 480.64</strain>
    </source>
</reference>
<dbReference type="InterPro" id="IPR008927">
    <property type="entry name" value="6-PGluconate_DH-like_C_sf"/>
</dbReference>
<feature type="binding site" evidence="9">
    <location>
        <position position="330"/>
    </location>
    <ligand>
        <name>NAD(+)</name>
        <dbReference type="ChEBI" id="CHEBI:57540"/>
    </ligand>
</feature>
<dbReference type="EC" id="1.1.1.8" evidence="2 11"/>
<evidence type="ECO:0000256" key="3">
    <source>
        <dbReference type="ARBA" id="ARBA00023002"/>
    </source>
</evidence>
<dbReference type="GO" id="GO:0005829">
    <property type="term" value="C:cytosol"/>
    <property type="evidence" value="ECO:0007669"/>
    <property type="project" value="TreeGrafter"/>
</dbReference>
<dbReference type="Gene3D" id="1.10.1040.10">
    <property type="entry name" value="N-(1-d-carboxylethyl)-l-norvaline Dehydrogenase, domain 2"/>
    <property type="match status" value="1"/>
</dbReference>
<feature type="active site" description="Proton acceptor" evidence="7">
    <location>
        <position position="235"/>
    </location>
</feature>
<evidence type="ECO:0000256" key="8">
    <source>
        <dbReference type="PIRSR" id="PIRSR000114-2"/>
    </source>
</evidence>
<dbReference type="Pfam" id="PF07479">
    <property type="entry name" value="NAD_Gly3P_dh_C"/>
    <property type="match status" value="1"/>
</dbReference>
<feature type="binding site" evidence="9">
    <location>
        <position position="172"/>
    </location>
    <ligand>
        <name>NAD(+)</name>
        <dbReference type="ChEBI" id="CHEBI:57540"/>
    </ligand>
</feature>
<dbReference type="PIRSF" id="PIRSF000114">
    <property type="entry name" value="Glycerol-3-P_dh"/>
    <property type="match status" value="1"/>
</dbReference>
<evidence type="ECO:0000256" key="11">
    <source>
        <dbReference type="RuleBase" id="RU361243"/>
    </source>
</evidence>
<dbReference type="GO" id="GO:0042803">
    <property type="term" value="F:protein homodimerization activity"/>
    <property type="evidence" value="ECO:0007669"/>
    <property type="project" value="InterPro"/>
</dbReference>
<dbReference type="InterPro" id="IPR013328">
    <property type="entry name" value="6PGD_dom2"/>
</dbReference>
<dbReference type="AlphaFoldDB" id="A0A6A7BRT8"/>
<keyword evidence="3 10" id="KW-0560">Oxidoreductase</keyword>
<dbReference type="GO" id="GO:0046168">
    <property type="term" value="P:glycerol-3-phosphate catabolic process"/>
    <property type="evidence" value="ECO:0007669"/>
    <property type="project" value="UniProtKB-UniRule"/>
</dbReference>
<feature type="binding site" evidence="8">
    <location>
        <begin position="301"/>
        <end position="302"/>
    </location>
    <ligand>
        <name>substrate</name>
    </ligand>
</feature>
<evidence type="ECO:0000313" key="14">
    <source>
        <dbReference type="EMBL" id="KAF2857409.1"/>
    </source>
</evidence>
<accession>A0A6A7BRT8</accession>
<sequence length="389" mass="42503">MSQTYPRLHRICVIGSGNWGTTIAKVIAENTRENPTLFHPDVQMWVYEEQVTIPTTSRHYRPGTPPQKLTSLINNLHENVKYLPGIILPENVIANPDLISAAREASILIFNLPHQFLGSVYRTLRGKTLPYARGISCIKGVSVSEQGCELISEAIGKELGIYCGALSGANIASEIAEEKWSETTVAYAEPQGGEGLPKEYPPLSRENVKRLFHRPYFHVRVIADVAGASLGGALKNVVALAAGFVDGLGWGSNAVAAMIRVGLLEEVKFGKYFFEKEVKTETFTEESCGVADLITSCINGRNFRCARLAVQRGVELKEVERTELNGQSLQGLTTAVEVARFLRSVKKEKEFPLFMAVDKILAGKAEAKDLPALLEGDVNTLSGRGNSSL</sequence>
<feature type="domain" description="Glycerol-3-phosphate dehydrogenase NAD-dependent N-terminal" evidence="12">
    <location>
        <begin position="11"/>
        <end position="190"/>
    </location>
</feature>
<dbReference type="GO" id="GO:0141152">
    <property type="term" value="F:glycerol-3-phosphate dehydrogenase (NAD+) activity"/>
    <property type="evidence" value="ECO:0007669"/>
    <property type="project" value="UniProtKB-UniRule"/>
</dbReference>
<dbReference type="InterPro" id="IPR006168">
    <property type="entry name" value="G3P_DH_NAD-dep"/>
</dbReference>
<evidence type="ECO:0000256" key="9">
    <source>
        <dbReference type="PIRSR" id="PIRSR000114-3"/>
    </source>
</evidence>
<evidence type="ECO:0000256" key="5">
    <source>
        <dbReference type="ARBA" id="ARBA00048683"/>
    </source>
</evidence>
<organism evidence="14 15">
    <name type="scientific">Piedraia hortae CBS 480.64</name>
    <dbReference type="NCBI Taxonomy" id="1314780"/>
    <lineage>
        <taxon>Eukaryota</taxon>
        <taxon>Fungi</taxon>
        <taxon>Dikarya</taxon>
        <taxon>Ascomycota</taxon>
        <taxon>Pezizomycotina</taxon>
        <taxon>Dothideomycetes</taxon>
        <taxon>Dothideomycetidae</taxon>
        <taxon>Capnodiales</taxon>
        <taxon>Piedraiaceae</taxon>
        <taxon>Piedraia</taxon>
    </lineage>
</organism>
<evidence type="ECO:0000313" key="15">
    <source>
        <dbReference type="Proteomes" id="UP000799421"/>
    </source>
</evidence>
<evidence type="ECO:0000256" key="4">
    <source>
        <dbReference type="ARBA" id="ARBA00023027"/>
    </source>
</evidence>
<dbReference type="SUPFAM" id="SSF48179">
    <property type="entry name" value="6-phosphogluconate dehydrogenase C-terminal domain-like"/>
    <property type="match status" value="1"/>
</dbReference>
<dbReference type="PANTHER" id="PTHR11728">
    <property type="entry name" value="GLYCEROL-3-PHOSPHATE DEHYDROGENASE"/>
    <property type="match status" value="1"/>
</dbReference>
<feature type="binding site" evidence="8">
    <location>
        <position position="139"/>
    </location>
    <ligand>
        <name>substrate</name>
    </ligand>
</feature>
<dbReference type="InterPro" id="IPR036291">
    <property type="entry name" value="NAD(P)-bd_dom_sf"/>
</dbReference>
<dbReference type="InterPro" id="IPR006109">
    <property type="entry name" value="G3P_DH_NAD-dep_C"/>
</dbReference>
<name>A0A6A7BRT8_9PEZI</name>
<dbReference type="PROSITE" id="PS00957">
    <property type="entry name" value="NAD_G3PDH"/>
    <property type="match status" value="1"/>
</dbReference>